<dbReference type="EMBL" id="FOTV01000006">
    <property type="protein sequence ID" value="SFL66348.1"/>
    <property type="molecule type" value="Genomic_DNA"/>
</dbReference>
<organism evidence="2 3">
    <name type="scientific">Marinobacter salarius</name>
    <dbReference type="NCBI Taxonomy" id="1420917"/>
    <lineage>
        <taxon>Bacteria</taxon>
        <taxon>Pseudomonadati</taxon>
        <taxon>Pseudomonadota</taxon>
        <taxon>Gammaproteobacteria</taxon>
        <taxon>Pseudomonadales</taxon>
        <taxon>Marinobacteraceae</taxon>
        <taxon>Marinobacter</taxon>
    </lineage>
</organism>
<gene>
    <name evidence="2" type="ORF">SAMN04487868_10693</name>
</gene>
<protein>
    <recommendedName>
        <fullName evidence="4">DUF2931 domain-containing protein</fullName>
    </recommendedName>
</protein>
<comment type="caution">
    <text evidence="2">The sequence shown here is derived from an EMBL/GenBank/DDBJ whole genome shotgun (WGS) entry which is preliminary data.</text>
</comment>
<sequence length="198" mass="22216">MRRITFMLALLIGLMLSGCASGPDSLFKAYVGVGAPKHYEVWVEHLELEASGIRHWRMPVGSVACCWKGPSGPRGKGGTAQPFPDYIGIRWFSFAEQKFYERVFSLPEGLEEKMREHATYTTSLGTFSRPRDMLTIGLAPGGQMVLWINNQIGNEIEVGRMQANEVEGDASNYEVGTRNYLEEHSDYIEKHGVPKEGW</sequence>
<keyword evidence="3" id="KW-1185">Reference proteome</keyword>
<dbReference type="InterPro" id="IPR021326">
    <property type="entry name" value="DUF2931"/>
</dbReference>
<evidence type="ECO:0008006" key="4">
    <source>
        <dbReference type="Google" id="ProtNLM"/>
    </source>
</evidence>
<dbReference type="Proteomes" id="UP000199211">
    <property type="component" value="Unassembled WGS sequence"/>
</dbReference>
<reference evidence="2 3" key="1">
    <citation type="submission" date="2016-10" db="EMBL/GenBank/DDBJ databases">
        <authorList>
            <person name="Varghese N."/>
            <person name="Submissions S."/>
        </authorList>
    </citation>
    <scope>NUCLEOTIDE SEQUENCE [LARGE SCALE GENOMIC DNA]</scope>
    <source>
        <strain evidence="2 3">DSM 26291</strain>
    </source>
</reference>
<keyword evidence="1" id="KW-0732">Signal</keyword>
<feature type="signal peptide" evidence="1">
    <location>
        <begin position="1"/>
        <end position="20"/>
    </location>
</feature>
<proteinExistence type="predicted"/>
<feature type="chain" id="PRO_5046603046" description="DUF2931 domain-containing protein" evidence="1">
    <location>
        <begin position="21"/>
        <end position="198"/>
    </location>
</feature>
<evidence type="ECO:0000313" key="3">
    <source>
        <dbReference type="Proteomes" id="UP000199211"/>
    </source>
</evidence>
<evidence type="ECO:0000313" key="2">
    <source>
        <dbReference type="EMBL" id="SFL66348.1"/>
    </source>
</evidence>
<dbReference type="RefSeq" id="WP_075195020.1">
    <property type="nucleotide sequence ID" value="NZ_CP136693.1"/>
</dbReference>
<dbReference type="Pfam" id="PF11153">
    <property type="entry name" value="DUF2931"/>
    <property type="match status" value="1"/>
</dbReference>
<accession>A0ABY1FMQ9</accession>
<dbReference type="PROSITE" id="PS51257">
    <property type="entry name" value="PROKAR_LIPOPROTEIN"/>
    <property type="match status" value="1"/>
</dbReference>
<name>A0ABY1FMQ9_9GAMM</name>
<evidence type="ECO:0000256" key="1">
    <source>
        <dbReference type="SAM" id="SignalP"/>
    </source>
</evidence>